<evidence type="ECO:0000256" key="4">
    <source>
        <dbReference type="HAMAP-Rule" id="MF_00528"/>
    </source>
</evidence>
<dbReference type="RefSeq" id="WP_178366836.1">
    <property type="nucleotide sequence ID" value="NZ_JACADJ010000032.1"/>
</dbReference>
<dbReference type="Pfam" id="PF02545">
    <property type="entry name" value="Maf"/>
    <property type="match status" value="1"/>
</dbReference>
<organism evidence="5 6">
    <name type="scientific">Desulfobacter latus</name>
    <dbReference type="NCBI Taxonomy" id="2292"/>
    <lineage>
        <taxon>Bacteria</taxon>
        <taxon>Pseudomonadati</taxon>
        <taxon>Thermodesulfobacteriota</taxon>
        <taxon>Desulfobacteria</taxon>
        <taxon>Desulfobacterales</taxon>
        <taxon>Desulfobacteraceae</taxon>
        <taxon>Desulfobacter</taxon>
    </lineage>
</organism>
<dbReference type="PIRSF" id="PIRSF006305">
    <property type="entry name" value="Maf"/>
    <property type="match status" value="1"/>
</dbReference>
<feature type="active site" description="Proton acceptor" evidence="4">
    <location>
        <position position="75"/>
    </location>
</feature>
<evidence type="ECO:0000313" key="6">
    <source>
        <dbReference type="Proteomes" id="UP000553343"/>
    </source>
</evidence>
<feature type="site" description="Important for substrate specificity" evidence="4">
    <location>
        <position position="17"/>
    </location>
</feature>
<dbReference type="EMBL" id="JACADJ010000032">
    <property type="protein sequence ID" value="NWH05380.1"/>
    <property type="molecule type" value="Genomic_DNA"/>
</dbReference>
<dbReference type="InterPro" id="IPR003697">
    <property type="entry name" value="Maf-like"/>
</dbReference>
<dbReference type="CDD" id="cd00555">
    <property type="entry name" value="Maf"/>
    <property type="match status" value="1"/>
</dbReference>
<dbReference type="PANTHER" id="PTHR43213:SF5">
    <property type="entry name" value="BIFUNCTIONAL DTTP_UTP PYROPHOSPHATASE_METHYLTRANSFERASE PROTEIN-RELATED"/>
    <property type="match status" value="1"/>
</dbReference>
<comment type="function">
    <text evidence="4">Nucleoside triphosphate pyrophosphatase that hydrolyzes dTTP and UTP. May have a dual role in cell division arrest and in preventing the incorporation of modified nucleotides into cellular nucleic acids.</text>
</comment>
<sequence length="201" mass="21854">MKTINKEKIVLASGSPRRKALMTQAGIAFKIHVADIDESIVDPGTPPENYVCLLSKIKARAVAPNYPDAWTIGADTIVAIDNTILGKPVGHLQAVTMLSRLSNREHSVFTAFTITRPDAHDVVTRVINTRVRFKKLSNDEINWYADTGEPYDKAGGYGIQGIGAFLVKEISGSYTNVVGLPVCELIDALASLGAIRFKETK</sequence>
<keyword evidence="4" id="KW-0963">Cytoplasm</keyword>
<comment type="caution">
    <text evidence="5">The sequence shown here is derived from an EMBL/GenBank/DDBJ whole genome shotgun (WGS) entry which is preliminary data.</text>
</comment>
<reference evidence="5 6" key="1">
    <citation type="submission" date="2020-06" db="EMBL/GenBank/DDBJ databases">
        <title>High-quality draft genome of sulfate reducer Desulfobacter latus type strain AcrS2 isolated from marine sediment.</title>
        <authorList>
            <person name="Hoppe M."/>
            <person name="Larsen C.K."/>
            <person name="Marshall I.P.G."/>
            <person name="Schramm A."/>
            <person name="Marietou A.G."/>
        </authorList>
    </citation>
    <scope>NUCLEOTIDE SEQUENCE [LARGE SCALE GENOMIC DNA]</scope>
    <source>
        <strain evidence="5 6">AcRS2</strain>
    </source>
</reference>
<keyword evidence="2 4" id="KW-0378">Hydrolase</keyword>
<comment type="similarity">
    <text evidence="4">Belongs to the Maf family. YhdE subfamily.</text>
</comment>
<protein>
    <recommendedName>
        <fullName evidence="4">dTTP/UTP pyrophosphatase</fullName>
        <shortName evidence="4">dTTPase/UTPase</shortName>
        <ecNumber evidence="4">3.6.1.9</ecNumber>
    </recommendedName>
    <alternativeName>
        <fullName evidence="4">Nucleoside triphosphate pyrophosphatase</fullName>
    </alternativeName>
    <alternativeName>
        <fullName evidence="4">Nucleotide pyrophosphatase</fullName>
        <shortName evidence="4">Nucleotide PPase</shortName>
    </alternativeName>
</protein>
<comment type="cofactor">
    <cofactor evidence="1 4">
        <name>a divalent metal cation</name>
        <dbReference type="ChEBI" id="CHEBI:60240"/>
    </cofactor>
</comment>
<comment type="catalytic activity">
    <reaction evidence="4">
        <text>dTTP + H2O = dTMP + diphosphate + H(+)</text>
        <dbReference type="Rhea" id="RHEA:28534"/>
        <dbReference type="ChEBI" id="CHEBI:15377"/>
        <dbReference type="ChEBI" id="CHEBI:15378"/>
        <dbReference type="ChEBI" id="CHEBI:33019"/>
        <dbReference type="ChEBI" id="CHEBI:37568"/>
        <dbReference type="ChEBI" id="CHEBI:63528"/>
        <dbReference type="EC" id="3.6.1.9"/>
    </reaction>
</comment>
<feature type="site" description="Important for substrate specificity" evidence="4">
    <location>
        <position position="160"/>
    </location>
</feature>
<gene>
    <name evidence="5" type="primary">maf</name>
    <name evidence="5" type="ORF">HXW94_10340</name>
</gene>
<dbReference type="EC" id="3.6.1.9" evidence="4"/>
<comment type="caution">
    <text evidence="4">Lacks conserved residue(s) required for the propagation of feature annotation.</text>
</comment>
<feature type="site" description="Important for substrate specificity" evidence="4">
    <location>
        <position position="76"/>
    </location>
</feature>
<keyword evidence="3 4" id="KW-0546">Nucleotide metabolism</keyword>
<evidence type="ECO:0000313" key="5">
    <source>
        <dbReference type="EMBL" id="NWH05380.1"/>
    </source>
</evidence>
<dbReference type="AlphaFoldDB" id="A0A850SZ31"/>
<dbReference type="GO" id="GO:0005737">
    <property type="term" value="C:cytoplasm"/>
    <property type="evidence" value="ECO:0007669"/>
    <property type="project" value="UniProtKB-SubCell"/>
</dbReference>
<evidence type="ECO:0000256" key="3">
    <source>
        <dbReference type="ARBA" id="ARBA00023080"/>
    </source>
</evidence>
<evidence type="ECO:0000256" key="2">
    <source>
        <dbReference type="ARBA" id="ARBA00022801"/>
    </source>
</evidence>
<evidence type="ECO:0000256" key="1">
    <source>
        <dbReference type="ARBA" id="ARBA00001968"/>
    </source>
</evidence>
<name>A0A850SZ31_9BACT</name>
<dbReference type="InterPro" id="IPR029001">
    <property type="entry name" value="ITPase-like_fam"/>
</dbReference>
<accession>A0A850SZ31</accession>
<dbReference type="Gene3D" id="3.90.950.10">
    <property type="match status" value="1"/>
</dbReference>
<dbReference type="SUPFAM" id="SSF52972">
    <property type="entry name" value="ITPase-like"/>
    <property type="match status" value="1"/>
</dbReference>
<dbReference type="Proteomes" id="UP000553343">
    <property type="component" value="Unassembled WGS sequence"/>
</dbReference>
<dbReference type="HAMAP" id="MF_00528">
    <property type="entry name" value="Maf"/>
    <property type="match status" value="1"/>
</dbReference>
<dbReference type="GO" id="GO:0009117">
    <property type="term" value="P:nucleotide metabolic process"/>
    <property type="evidence" value="ECO:0007669"/>
    <property type="project" value="UniProtKB-KW"/>
</dbReference>
<comment type="subcellular location">
    <subcellularLocation>
        <location evidence="4">Cytoplasm</location>
    </subcellularLocation>
</comment>
<dbReference type="PANTHER" id="PTHR43213">
    <property type="entry name" value="BIFUNCTIONAL DTTP/UTP PYROPHOSPHATASE/METHYLTRANSFERASE PROTEIN-RELATED"/>
    <property type="match status" value="1"/>
</dbReference>
<dbReference type="GO" id="GO:0047429">
    <property type="term" value="F:nucleoside triphosphate diphosphatase activity"/>
    <property type="evidence" value="ECO:0007669"/>
    <property type="project" value="UniProtKB-EC"/>
</dbReference>
<keyword evidence="6" id="KW-1185">Reference proteome</keyword>
<dbReference type="NCBIfam" id="TIGR00172">
    <property type="entry name" value="maf"/>
    <property type="match status" value="1"/>
</dbReference>
<comment type="catalytic activity">
    <reaction evidence="4">
        <text>UTP + H2O = UMP + diphosphate + H(+)</text>
        <dbReference type="Rhea" id="RHEA:29395"/>
        <dbReference type="ChEBI" id="CHEBI:15377"/>
        <dbReference type="ChEBI" id="CHEBI:15378"/>
        <dbReference type="ChEBI" id="CHEBI:33019"/>
        <dbReference type="ChEBI" id="CHEBI:46398"/>
        <dbReference type="ChEBI" id="CHEBI:57865"/>
        <dbReference type="EC" id="3.6.1.9"/>
    </reaction>
</comment>
<proteinExistence type="inferred from homology"/>